<dbReference type="PANTHER" id="PTHR43464:SF19">
    <property type="entry name" value="UBIQUINONE BIOSYNTHESIS O-METHYLTRANSFERASE, MITOCHONDRIAL"/>
    <property type="match status" value="1"/>
</dbReference>
<dbReference type="OrthoDB" id="5566900at2"/>
<feature type="compositionally biased region" description="Basic and acidic residues" evidence="4">
    <location>
        <begin position="166"/>
        <end position="183"/>
    </location>
</feature>
<feature type="compositionally biased region" description="Low complexity" evidence="4">
    <location>
        <begin position="58"/>
        <end position="69"/>
    </location>
</feature>
<evidence type="ECO:0000256" key="1">
    <source>
        <dbReference type="ARBA" id="ARBA00022603"/>
    </source>
</evidence>
<keyword evidence="7" id="KW-1185">Reference proteome</keyword>
<comment type="caution">
    <text evidence="6">The sequence shown here is derived from an EMBL/GenBank/DDBJ whole genome shotgun (WGS) entry which is preliminary data.</text>
</comment>
<accession>A0A5S4GLD2</accession>
<dbReference type="Pfam" id="PF08241">
    <property type="entry name" value="Methyltransf_11"/>
    <property type="match status" value="1"/>
</dbReference>
<dbReference type="GO" id="GO:0032259">
    <property type="term" value="P:methylation"/>
    <property type="evidence" value="ECO:0007669"/>
    <property type="project" value="UniProtKB-KW"/>
</dbReference>
<feature type="compositionally biased region" description="Low complexity" evidence="4">
    <location>
        <begin position="275"/>
        <end position="285"/>
    </location>
</feature>
<dbReference type="GO" id="GO:0008757">
    <property type="term" value="F:S-adenosylmethionine-dependent methyltransferase activity"/>
    <property type="evidence" value="ECO:0007669"/>
    <property type="project" value="InterPro"/>
</dbReference>
<dbReference type="SUPFAM" id="SSF53335">
    <property type="entry name" value="S-adenosyl-L-methionine-dependent methyltransferases"/>
    <property type="match status" value="1"/>
</dbReference>
<keyword evidence="1 6" id="KW-0489">Methyltransferase</keyword>
<feature type="domain" description="Methyltransferase type 11" evidence="5">
    <location>
        <begin position="374"/>
        <end position="466"/>
    </location>
</feature>
<gene>
    <name evidence="6" type="ORF">ETD96_26620</name>
</gene>
<dbReference type="InterPro" id="IPR029063">
    <property type="entry name" value="SAM-dependent_MTases_sf"/>
</dbReference>
<evidence type="ECO:0000313" key="7">
    <source>
        <dbReference type="Proteomes" id="UP000305238"/>
    </source>
</evidence>
<evidence type="ECO:0000256" key="4">
    <source>
        <dbReference type="SAM" id="MobiDB-lite"/>
    </source>
</evidence>
<sequence>MAGPDQRAVPAEPDVVRPGNRRVLDGARRPEKAGRARRRTARRRARGRPGRPGELPRRAAAPAERAGGRAAHRARAGDAEDVVLHRPFLGPGAGPRARSHLFDGPRPPGGPAEALRRVRRPGPAAEPQDVLVPFDPGAEHPHAPGQQGDGEAGGRPRLRGPRAPGRVHDARRRDGLPDRLERLRARRAVPPGARRDARVRGAGGMGVPDLHQRRPDQQRLHLAELPLAAQHGHRGAARDSGVQRRLPVLPGVHVHSAGAEARPRVRRQARRARPGARAARGRLPGQNDQTDLQRAGSAAQGPRLNRTWNTAARRNGEPVEDSAQAIANLTRERWEANAQYWVKVIRERRDRYRTELTDAAVLDAVGPCAGLKVLDAGCGEGYLSRTLASMGAEVTGVDAAQGLVDAAASHPSPGATFTRASVDDLPMEDGLYDLVVCNHLFSHLHDPTRAIGEFARVLKSGGRLVLLTLHPCFYVENSEQGAMNSVPASQYFASRGVDQRFLVDGLESPSLITSWLRPLEYYAGTLRDAGFVIADLREPHPTPEQLRDDPWWRKGFPTAMFMLLIAERR</sequence>
<dbReference type="AlphaFoldDB" id="A0A5S4GLD2"/>
<organism evidence="6 7">
    <name type="scientific">Actinomadura geliboluensis</name>
    <dbReference type="NCBI Taxonomy" id="882440"/>
    <lineage>
        <taxon>Bacteria</taxon>
        <taxon>Bacillati</taxon>
        <taxon>Actinomycetota</taxon>
        <taxon>Actinomycetes</taxon>
        <taxon>Streptosporangiales</taxon>
        <taxon>Thermomonosporaceae</taxon>
        <taxon>Actinomadura</taxon>
    </lineage>
</organism>
<evidence type="ECO:0000259" key="5">
    <source>
        <dbReference type="Pfam" id="PF08241"/>
    </source>
</evidence>
<dbReference type="EMBL" id="VCKZ01000223">
    <property type="protein sequence ID" value="TMR33768.1"/>
    <property type="molecule type" value="Genomic_DNA"/>
</dbReference>
<proteinExistence type="predicted"/>
<feature type="region of interest" description="Disordered" evidence="4">
    <location>
        <begin position="256"/>
        <end position="302"/>
    </location>
</feature>
<keyword evidence="3" id="KW-0949">S-adenosyl-L-methionine</keyword>
<keyword evidence="2 6" id="KW-0808">Transferase</keyword>
<name>A0A5S4GLD2_9ACTN</name>
<dbReference type="PANTHER" id="PTHR43464">
    <property type="entry name" value="METHYLTRANSFERASE"/>
    <property type="match status" value="1"/>
</dbReference>
<protein>
    <submittedName>
        <fullName evidence="6">Class I SAM-dependent methyltransferase</fullName>
    </submittedName>
</protein>
<feature type="compositionally biased region" description="Basic residues" evidence="4">
    <location>
        <begin position="35"/>
        <end position="49"/>
    </location>
</feature>
<evidence type="ECO:0000256" key="2">
    <source>
        <dbReference type="ARBA" id="ARBA00022679"/>
    </source>
</evidence>
<feature type="region of interest" description="Disordered" evidence="4">
    <location>
        <begin position="1"/>
        <end position="214"/>
    </location>
</feature>
<dbReference type="InterPro" id="IPR013216">
    <property type="entry name" value="Methyltransf_11"/>
</dbReference>
<evidence type="ECO:0000256" key="3">
    <source>
        <dbReference type="ARBA" id="ARBA00022691"/>
    </source>
</evidence>
<evidence type="ECO:0000313" key="6">
    <source>
        <dbReference type="EMBL" id="TMR33768.1"/>
    </source>
</evidence>
<feature type="compositionally biased region" description="Basic residues" evidence="4">
    <location>
        <begin position="264"/>
        <end position="274"/>
    </location>
</feature>
<feature type="compositionally biased region" description="Basic and acidic residues" evidence="4">
    <location>
        <begin position="75"/>
        <end position="84"/>
    </location>
</feature>
<reference evidence="6 7" key="1">
    <citation type="submission" date="2019-05" db="EMBL/GenBank/DDBJ databases">
        <title>Draft genome sequence of Actinomadura geliboluensis A8036.</title>
        <authorList>
            <person name="Saricaoglu S."/>
            <person name="Isik K."/>
        </authorList>
    </citation>
    <scope>NUCLEOTIDE SEQUENCE [LARGE SCALE GENOMIC DNA]</scope>
    <source>
        <strain evidence="6 7">A8036</strain>
    </source>
</reference>
<dbReference type="CDD" id="cd02440">
    <property type="entry name" value="AdoMet_MTases"/>
    <property type="match status" value="1"/>
</dbReference>
<dbReference type="Gene3D" id="3.40.50.150">
    <property type="entry name" value="Vaccinia Virus protein VP39"/>
    <property type="match status" value="1"/>
</dbReference>
<feature type="compositionally biased region" description="Basic and acidic residues" evidence="4">
    <location>
        <begin position="22"/>
        <end position="34"/>
    </location>
</feature>
<dbReference type="Proteomes" id="UP000305238">
    <property type="component" value="Unassembled WGS sequence"/>
</dbReference>